<organism evidence="1 2">
    <name type="scientific">Entomophthora muscae</name>
    <dbReference type="NCBI Taxonomy" id="34485"/>
    <lineage>
        <taxon>Eukaryota</taxon>
        <taxon>Fungi</taxon>
        <taxon>Fungi incertae sedis</taxon>
        <taxon>Zoopagomycota</taxon>
        <taxon>Entomophthoromycotina</taxon>
        <taxon>Entomophthoromycetes</taxon>
        <taxon>Entomophthorales</taxon>
        <taxon>Entomophthoraceae</taxon>
        <taxon>Entomophthora</taxon>
    </lineage>
</organism>
<keyword evidence="2" id="KW-1185">Reference proteome</keyword>
<sequence>MHPERGRRTVQTNHRYRSPHSAQRIAKKKFPGPDNILAEAYNNLKAVIVPLMVKMFNWCLDNETQLHSGNKVKICMLFKKGSQQQLNVRNIPDINQISTREKCWNQVDKCSTGEAKFDREFPSLSGEKKNQNLGKTDFYGSWNNLTSRQAPATLCQPPTTLCEPPARRQSPACQPATRQPPTRLPTPLPADPPLAPRPPARSLTPSQLPAAHPGPRAHFPANQSPS</sequence>
<dbReference type="EMBL" id="QTSX02000017">
    <property type="protein sequence ID" value="KAJ9090101.1"/>
    <property type="molecule type" value="Genomic_DNA"/>
</dbReference>
<gene>
    <name evidence="1" type="ORF">DSO57_1006170</name>
</gene>
<evidence type="ECO:0000313" key="1">
    <source>
        <dbReference type="EMBL" id="KAJ9090101.1"/>
    </source>
</evidence>
<proteinExistence type="predicted"/>
<dbReference type="Proteomes" id="UP001165960">
    <property type="component" value="Unassembled WGS sequence"/>
</dbReference>
<reference evidence="1" key="1">
    <citation type="submission" date="2022-04" db="EMBL/GenBank/DDBJ databases">
        <title>Genome of the entomopathogenic fungus Entomophthora muscae.</title>
        <authorList>
            <person name="Elya C."/>
            <person name="Lovett B.R."/>
            <person name="Lee E."/>
            <person name="Macias A.M."/>
            <person name="Hajek A.E."/>
            <person name="De Bivort B.L."/>
            <person name="Kasson M.T."/>
            <person name="De Fine Licht H.H."/>
            <person name="Stajich J.E."/>
        </authorList>
    </citation>
    <scope>NUCLEOTIDE SEQUENCE</scope>
    <source>
        <strain evidence="1">Berkeley</strain>
    </source>
</reference>
<accession>A0ACC2UUC4</accession>
<protein>
    <submittedName>
        <fullName evidence="1">Uncharacterized protein</fullName>
    </submittedName>
</protein>
<comment type="caution">
    <text evidence="1">The sequence shown here is derived from an EMBL/GenBank/DDBJ whole genome shotgun (WGS) entry which is preliminary data.</text>
</comment>
<name>A0ACC2UUC4_9FUNG</name>
<evidence type="ECO:0000313" key="2">
    <source>
        <dbReference type="Proteomes" id="UP001165960"/>
    </source>
</evidence>